<dbReference type="Proteomes" id="UP000297348">
    <property type="component" value="Unassembled WGS sequence"/>
</dbReference>
<keyword evidence="2" id="KW-0813">Transport</keyword>
<keyword evidence="10" id="KW-1185">Reference proteome</keyword>
<dbReference type="PROSITE" id="PS50850">
    <property type="entry name" value="MFS"/>
    <property type="match status" value="1"/>
</dbReference>
<accession>A0A4Z0JAJ5</accession>
<feature type="domain" description="Major facilitator superfamily (MFS) profile" evidence="8">
    <location>
        <begin position="18"/>
        <end position="405"/>
    </location>
</feature>
<dbReference type="InterPro" id="IPR011701">
    <property type="entry name" value="MFS"/>
</dbReference>
<feature type="transmembrane region" description="Helical" evidence="7">
    <location>
        <begin position="147"/>
        <end position="172"/>
    </location>
</feature>
<dbReference type="OrthoDB" id="9784658at2"/>
<dbReference type="PANTHER" id="PTHR43414:SF1">
    <property type="entry name" value="PEPTIDE PERMEASE"/>
    <property type="match status" value="1"/>
</dbReference>
<gene>
    <name evidence="9" type="ORF">EGT51_02900</name>
</gene>
<sequence>MREATNVGTRKTEQWRRNLAVLWLGTFIAGMGFSEIMPFISLYVDDLGHFTRGQLTMYSGVTYAATFLVIAVVSPLWGKLADRKGRKLMLLRSSLGMAVVIGMMGFVTNVWQLIGLRFLQGFFAGYIPNASALIAAETPKAKSGNALGILTTGYVSGNLIGPVLGGILAQVFSIRWTFILTGIFLIIVFFLSATLVHEHFTPVSKAAQAQAGFWLKQVKNPTLIVVLLVSTMFIQMGNNSITPIISLYVRELMHHTGPITLVAGIIAALPGISTLMAAPKLGEYGDRHGTQRVLIFGYIFAVLMYFPQGFVTSIWLLGLLRFMIGISDGALFPAVQTMLTKNAPQSLTGTVFSWNQSFQALGSMLGAMLGGVVANWFDYSGVFTFTAITLLLNFLLLWWLAPEIRHWRGSSATRSNAND</sequence>
<dbReference type="PANTHER" id="PTHR43414">
    <property type="entry name" value="MULTIDRUG RESISTANCE PROTEIN MDTG"/>
    <property type="match status" value="1"/>
</dbReference>
<organism evidence="9 10">
    <name type="scientific">Levilactobacillus suantsaiihabitans</name>
    <dbReference type="NCBI Taxonomy" id="2487722"/>
    <lineage>
        <taxon>Bacteria</taxon>
        <taxon>Bacillati</taxon>
        <taxon>Bacillota</taxon>
        <taxon>Bacilli</taxon>
        <taxon>Lactobacillales</taxon>
        <taxon>Lactobacillaceae</taxon>
        <taxon>Levilactobacillus</taxon>
    </lineage>
</organism>
<dbReference type="InterPro" id="IPR001958">
    <property type="entry name" value="Tet-R_TetA/multi-R_MdtG-like"/>
</dbReference>
<evidence type="ECO:0000256" key="5">
    <source>
        <dbReference type="ARBA" id="ARBA00022989"/>
    </source>
</evidence>
<dbReference type="GO" id="GO:0005886">
    <property type="term" value="C:plasma membrane"/>
    <property type="evidence" value="ECO:0007669"/>
    <property type="project" value="UniProtKB-SubCell"/>
</dbReference>
<dbReference type="PRINTS" id="PR01035">
    <property type="entry name" value="TCRTETA"/>
</dbReference>
<evidence type="ECO:0000256" key="2">
    <source>
        <dbReference type="ARBA" id="ARBA00022448"/>
    </source>
</evidence>
<dbReference type="AlphaFoldDB" id="A0A4Z0JAJ5"/>
<name>A0A4Z0JAJ5_9LACO</name>
<dbReference type="InterPro" id="IPR036259">
    <property type="entry name" value="MFS_trans_sf"/>
</dbReference>
<dbReference type="InterPro" id="IPR020846">
    <property type="entry name" value="MFS_dom"/>
</dbReference>
<comment type="caution">
    <text evidence="9">The sequence shown here is derived from an EMBL/GenBank/DDBJ whole genome shotgun (WGS) entry which is preliminary data.</text>
</comment>
<evidence type="ECO:0000256" key="3">
    <source>
        <dbReference type="ARBA" id="ARBA00022475"/>
    </source>
</evidence>
<comment type="subcellular location">
    <subcellularLocation>
        <location evidence="1">Cell membrane</location>
        <topology evidence="1">Multi-pass membrane protein</topology>
    </subcellularLocation>
</comment>
<evidence type="ECO:0000256" key="6">
    <source>
        <dbReference type="ARBA" id="ARBA00023136"/>
    </source>
</evidence>
<feature type="transmembrane region" description="Helical" evidence="7">
    <location>
        <begin position="290"/>
        <end position="308"/>
    </location>
</feature>
<dbReference type="EMBL" id="RKLX01000003">
    <property type="protein sequence ID" value="TGD19800.1"/>
    <property type="molecule type" value="Genomic_DNA"/>
</dbReference>
<evidence type="ECO:0000313" key="9">
    <source>
        <dbReference type="EMBL" id="TGD19800.1"/>
    </source>
</evidence>
<feature type="transmembrane region" description="Helical" evidence="7">
    <location>
        <begin position="178"/>
        <end position="197"/>
    </location>
</feature>
<evidence type="ECO:0000259" key="8">
    <source>
        <dbReference type="PROSITE" id="PS50850"/>
    </source>
</evidence>
<dbReference type="Pfam" id="PF07690">
    <property type="entry name" value="MFS_1"/>
    <property type="match status" value="1"/>
</dbReference>
<evidence type="ECO:0000313" key="10">
    <source>
        <dbReference type="Proteomes" id="UP000297348"/>
    </source>
</evidence>
<dbReference type="CDD" id="cd17391">
    <property type="entry name" value="MFS_MdtG_MDR_like"/>
    <property type="match status" value="1"/>
</dbReference>
<feature type="transmembrane region" description="Helical" evidence="7">
    <location>
        <begin position="218"/>
        <end position="237"/>
    </location>
</feature>
<feature type="transmembrane region" description="Helical" evidence="7">
    <location>
        <begin position="257"/>
        <end position="278"/>
    </location>
</feature>
<evidence type="ECO:0000256" key="4">
    <source>
        <dbReference type="ARBA" id="ARBA00022692"/>
    </source>
</evidence>
<protein>
    <submittedName>
        <fullName evidence="9">MFS transporter</fullName>
    </submittedName>
</protein>
<proteinExistence type="predicted"/>
<feature type="transmembrane region" description="Helical" evidence="7">
    <location>
        <begin position="383"/>
        <end position="401"/>
    </location>
</feature>
<evidence type="ECO:0000256" key="7">
    <source>
        <dbReference type="SAM" id="Phobius"/>
    </source>
</evidence>
<keyword evidence="3" id="KW-1003">Cell membrane</keyword>
<dbReference type="GO" id="GO:0022857">
    <property type="term" value="F:transmembrane transporter activity"/>
    <property type="evidence" value="ECO:0007669"/>
    <property type="project" value="InterPro"/>
</dbReference>
<keyword evidence="6 7" id="KW-0472">Membrane</keyword>
<feature type="transmembrane region" description="Helical" evidence="7">
    <location>
        <begin position="21"/>
        <end position="44"/>
    </location>
</feature>
<keyword evidence="5 7" id="KW-1133">Transmembrane helix</keyword>
<evidence type="ECO:0000256" key="1">
    <source>
        <dbReference type="ARBA" id="ARBA00004651"/>
    </source>
</evidence>
<feature type="transmembrane region" description="Helical" evidence="7">
    <location>
        <begin position="114"/>
        <end position="135"/>
    </location>
</feature>
<dbReference type="RefSeq" id="WP_135367302.1">
    <property type="nucleotide sequence ID" value="NZ_RKLX01000003.1"/>
</dbReference>
<dbReference type="Gene3D" id="1.20.1250.20">
    <property type="entry name" value="MFS general substrate transporter like domains"/>
    <property type="match status" value="2"/>
</dbReference>
<feature type="transmembrane region" description="Helical" evidence="7">
    <location>
        <begin position="89"/>
        <end position="108"/>
    </location>
</feature>
<dbReference type="SUPFAM" id="SSF103473">
    <property type="entry name" value="MFS general substrate transporter"/>
    <property type="match status" value="1"/>
</dbReference>
<keyword evidence="4 7" id="KW-0812">Transmembrane</keyword>
<feature type="transmembrane region" description="Helical" evidence="7">
    <location>
        <begin position="56"/>
        <end position="77"/>
    </location>
</feature>
<reference evidence="9 10" key="1">
    <citation type="submission" date="2018-10" db="EMBL/GenBank/DDBJ databases">
        <title>Lactobacillus sp. R7 and Lactobacillus sp. R19 isolated from fermented mustard green product of Taiwan.</title>
        <authorList>
            <person name="Lin S.-T."/>
        </authorList>
    </citation>
    <scope>NUCLEOTIDE SEQUENCE [LARGE SCALE GENOMIC DNA]</scope>
    <source>
        <strain evidence="9 10">BCRC 81129</strain>
    </source>
</reference>